<feature type="compositionally biased region" description="Polar residues" evidence="10">
    <location>
        <begin position="34"/>
        <end position="56"/>
    </location>
</feature>
<keyword evidence="13" id="KW-1185">Reference proteome</keyword>
<keyword evidence="5 9" id="KW-0010">Activator</keyword>
<comment type="subunit">
    <text evidence="9">Component of the Mediator complex.</text>
</comment>
<dbReference type="EMBL" id="WNWR01000005">
    <property type="protein sequence ID" value="KAE9994585.1"/>
    <property type="molecule type" value="Genomic_DNA"/>
</dbReference>
<gene>
    <name evidence="12" type="ORF">EG327_008098</name>
</gene>
<comment type="subcellular location">
    <subcellularLocation>
        <location evidence="1 9">Nucleus</location>
    </subcellularLocation>
</comment>
<feature type="domain" description="Mediator complex subunit MED14 N-terminal" evidence="11">
    <location>
        <begin position="73"/>
        <end position="276"/>
    </location>
</feature>
<dbReference type="GO" id="GO:0016592">
    <property type="term" value="C:mediator complex"/>
    <property type="evidence" value="ECO:0007669"/>
    <property type="project" value="UniProtKB-UniRule"/>
</dbReference>
<organism evidence="12 13">
    <name type="scientific">Venturia inaequalis</name>
    <name type="common">Apple scab fungus</name>
    <dbReference type="NCBI Taxonomy" id="5025"/>
    <lineage>
        <taxon>Eukaryota</taxon>
        <taxon>Fungi</taxon>
        <taxon>Dikarya</taxon>
        <taxon>Ascomycota</taxon>
        <taxon>Pezizomycotina</taxon>
        <taxon>Dothideomycetes</taxon>
        <taxon>Pleosporomycetidae</taxon>
        <taxon>Venturiales</taxon>
        <taxon>Venturiaceae</taxon>
        <taxon>Venturia</taxon>
    </lineage>
</organism>
<dbReference type="Proteomes" id="UP000490939">
    <property type="component" value="Unassembled WGS sequence"/>
</dbReference>
<protein>
    <recommendedName>
        <fullName evidence="3 9">Mediator of RNA polymerase II transcription subunit 14</fullName>
    </recommendedName>
    <alternativeName>
        <fullName evidence="8 9">Mediator complex subunit 14</fullName>
    </alternativeName>
</protein>
<dbReference type="GO" id="GO:0070847">
    <property type="term" value="C:core mediator complex"/>
    <property type="evidence" value="ECO:0007669"/>
    <property type="project" value="TreeGrafter"/>
</dbReference>
<sequence length="1010" mass="113311">MPGVLLNRMESNGVNGIGKQAVSAGDARHPGKQKLTNGDTHSLYPTPNGGSPSSPVASLGSLPPELRHLDCGLSLGTLIERVAELCHRGVEDVILSLEKRPLPVANGIPPYTGNKPDVNQQKKKELMEIVNKHRTRFVKLMVLIQWSEQAGKQMGQMIDIKTWLHELQQCYDNAGKELAVMKRALQPLKIRSPDMETALAVLSTGKVPWMTDIGFLPSPPLKAKRMLKVLNTLDTMLNIRLVVHENLIPQLRNYRIANGRATFNFPSEFELDVYITGEDPALPFYFLDVRFLFNPAPQIADGFLRNEIEFKLNAILAENGLRGACDFIHSFILTHKISVLKRQAIEMSRGNWASSLHIEQVHRVLVVQYWTESPQSKSWLEIGIDSGKKKARRVASDKDAITSFLKVRWMRNGKEVPDATIPIELEELSFEQLLKRVVALHVGHILQSTHAKLENIKAALPAYAREMMKSNLARSDMETADTILTCQIGNHQAVTLTIDGVTGRPVISPANAVASLAQSDLENQKESANMHMVLMRYLAYDIQDSIYRQAERSGWKRMKIAVNEEDVRSKMGVDVLRYGFYHARGWKATKWYIAYSVTLSGESCNYTSDAYRLTECRRLPTKTISGVEPPLSSYHFRNIANFAARAISFWEANKSLVRLNVPNAIRYVFYNQEGHVDSPMEPSNSRTLPALCVRFSSLLKDFTFNDHFAADLLQISYIGFDTDLGAVRLQAKGMMRRPARLREILHRTRNDDLWLNSSGSFSLHLRTGLGTSCVNRLVAQLRTMGRVCNFADVLKQRGLECKDISLSRVVFTYANDLEMELLFTGIETTPVKLAIKPDNPHRRIGRLLEAVVNDGPNGFKSFTIALGFTLPLLSAFDTIDLRHMSSSVSDMPVIHARNPDHFRLSYTNPPCVFEIRMKRTKDKLEWIIQEAMTTAQREERAKTCPALNSTIMELFKSVDDGCSGMSSMIVADVKAVGIPLLQLDEAISAYTKTEPVPELVGDAPTVIMVD</sequence>
<keyword evidence="7 9" id="KW-0539">Nucleus</keyword>
<evidence type="ECO:0000256" key="10">
    <source>
        <dbReference type="SAM" id="MobiDB-lite"/>
    </source>
</evidence>
<name>A0A8H3ZCJ9_VENIN</name>
<evidence type="ECO:0000256" key="1">
    <source>
        <dbReference type="ARBA" id="ARBA00004123"/>
    </source>
</evidence>
<comment type="function">
    <text evidence="9">Component of the Mediator complex, a coactivator involved in the regulated transcription of nearly all RNA polymerase II-dependent genes. Mediator functions as a bridge to convey information from gene-specific regulatory proteins to the basal RNA polymerase II transcription machinery. Mediator is recruited to promoters by direct interactions with regulatory proteins and serves as a scaffold for the assembly of a functional preinitiation complex with RNA polymerase II and the general transcription factors.</text>
</comment>
<evidence type="ECO:0000256" key="6">
    <source>
        <dbReference type="ARBA" id="ARBA00023163"/>
    </source>
</evidence>
<comment type="similarity">
    <text evidence="2 9">Belongs to the Mediator complex subunit 14 family.</text>
</comment>
<dbReference type="GO" id="GO:0006357">
    <property type="term" value="P:regulation of transcription by RNA polymerase II"/>
    <property type="evidence" value="ECO:0007669"/>
    <property type="project" value="InterPro"/>
</dbReference>
<dbReference type="Pfam" id="PF26204">
    <property type="entry name" value="Med14_fung"/>
    <property type="match status" value="1"/>
</dbReference>
<evidence type="ECO:0000259" key="11">
    <source>
        <dbReference type="Pfam" id="PF08638"/>
    </source>
</evidence>
<evidence type="ECO:0000256" key="8">
    <source>
        <dbReference type="ARBA" id="ARBA00032007"/>
    </source>
</evidence>
<comment type="caution">
    <text evidence="12">The sequence shown here is derived from an EMBL/GenBank/DDBJ whole genome shotgun (WGS) entry which is preliminary data.</text>
</comment>
<evidence type="ECO:0000256" key="3">
    <source>
        <dbReference type="ARBA" id="ARBA00019619"/>
    </source>
</evidence>
<evidence type="ECO:0000256" key="9">
    <source>
        <dbReference type="RuleBase" id="RU365082"/>
    </source>
</evidence>
<feature type="region of interest" description="Disordered" evidence="10">
    <location>
        <begin position="15"/>
        <end position="61"/>
    </location>
</feature>
<dbReference type="Pfam" id="PF08638">
    <property type="entry name" value="Med14"/>
    <property type="match status" value="1"/>
</dbReference>
<evidence type="ECO:0000313" key="12">
    <source>
        <dbReference type="EMBL" id="KAE9994585.1"/>
    </source>
</evidence>
<evidence type="ECO:0000256" key="7">
    <source>
        <dbReference type="ARBA" id="ARBA00023242"/>
    </source>
</evidence>
<dbReference type="InterPro" id="IPR013947">
    <property type="entry name" value="Mediator_Med14"/>
</dbReference>
<reference evidence="12 13" key="1">
    <citation type="submission" date="2019-07" db="EMBL/GenBank/DDBJ databases">
        <title>Venturia inaequalis Genome Resource.</title>
        <authorList>
            <person name="Lichtner F.J."/>
        </authorList>
    </citation>
    <scope>NUCLEOTIDE SEQUENCE [LARGE SCALE GENOMIC DNA]</scope>
    <source>
        <strain evidence="12 13">DMI_063113</strain>
    </source>
</reference>
<accession>A0A8H3ZCJ9</accession>
<dbReference type="InterPro" id="IPR055122">
    <property type="entry name" value="Med14_N"/>
</dbReference>
<evidence type="ECO:0000313" key="13">
    <source>
        <dbReference type="Proteomes" id="UP000490939"/>
    </source>
</evidence>
<dbReference type="GO" id="GO:0003712">
    <property type="term" value="F:transcription coregulator activity"/>
    <property type="evidence" value="ECO:0007669"/>
    <property type="project" value="UniProtKB-UniRule"/>
</dbReference>
<evidence type="ECO:0000256" key="2">
    <source>
        <dbReference type="ARBA" id="ARBA00007813"/>
    </source>
</evidence>
<keyword evidence="6 9" id="KW-0804">Transcription</keyword>
<keyword evidence="4 9" id="KW-0805">Transcription regulation</keyword>
<dbReference type="PANTHER" id="PTHR12809">
    <property type="entry name" value="MEDIATOR COMPLEX SUBUNIT"/>
    <property type="match status" value="1"/>
</dbReference>
<dbReference type="PANTHER" id="PTHR12809:SF2">
    <property type="entry name" value="MEDIATOR OF RNA POLYMERASE II TRANSCRIPTION SUBUNIT 14"/>
    <property type="match status" value="1"/>
</dbReference>
<evidence type="ECO:0000256" key="4">
    <source>
        <dbReference type="ARBA" id="ARBA00023015"/>
    </source>
</evidence>
<dbReference type="AlphaFoldDB" id="A0A8H3ZCJ9"/>
<proteinExistence type="inferred from homology"/>
<evidence type="ECO:0000256" key="5">
    <source>
        <dbReference type="ARBA" id="ARBA00023159"/>
    </source>
</evidence>